<evidence type="ECO:0000313" key="2">
    <source>
        <dbReference type="EMBL" id="SDM47336.1"/>
    </source>
</evidence>
<gene>
    <name evidence="2" type="ORF">SAMN04488692_1405</name>
</gene>
<dbReference type="Gene3D" id="3.40.190.10">
    <property type="entry name" value="Periplasmic binding protein-like II"/>
    <property type="match status" value="2"/>
</dbReference>
<dbReference type="Proteomes" id="UP000199476">
    <property type="component" value="Unassembled WGS sequence"/>
</dbReference>
<feature type="coiled-coil region" evidence="1">
    <location>
        <begin position="253"/>
        <end position="283"/>
    </location>
</feature>
<accession>A0A1G9THU5</accession>
<evidence type="ECO:0000313" key="3">
    <source>
        <dbReference type="Proteomes" id="UP000199476"/>
    </source>
</evidence>
<sequence length="283" mass="32345">MLNELGYDEAPDTWDEMLDISHEAIDEGLAEYGFFPGYLAGHEDGMVQFDLMLKLHDGQWMNEDKTEWTFNDEAGVEALTQMKEHLDEGLIPEASLEQSDWDNMHLFLSGETPFEINWNFVHQMAIDPEQSEIIDDFSVGHVPGIEGKERDTYTVLGGGGYAISPTTRSEEWSFKLLDYMHRTDGAVGVMEEQGGAEATMIDTYENPEEYGFSPDEYEMIDVFRQQLEYGGVRPSDYLTWYSEFRDNIFTPAMHRALLGEQEIEEALDQAQEEAQQMLEAEGL</sequence>
<dbReference type="AlphaFoldDB" id="A0A1G9THU5"/>
<dbReference type="InterPro" id="IPR050490">
    <property type="entry name" value="Bact_solute-bd_prot1"/>
</dbReference>
<dbReference type="PANTHER" id="PTHR43649:SF12">
    <property type="entry name" value="DIACETYLCHITOBIOSE BINDING PROTEIN DASA"/>
    <property type="match status" value="1"/>
</dbReference>
<keyword evidence="3" id="KW-1185">Reference proteome</keyword>
<reference evidence="2 3" key="1">
    <citation type="submission" date="2016-10" db="EMBL/GenBank/DDBJ databases">
        <authorList>
            <person name="de Groot N.N."/>
        </authorList>
    </citation>
    <scope>NUCLEOTIDE SEQUENCE [LARGE SCALE GENOMIC DNA]</scope>
    <source>
        <strain evidence="2 3">SLAS-1</strain>
    </source>
</reference>
<dbReference type="InterPro" id="IPR006059">
    <property type="entry name" value="SBP"/>
</dbReference>
<organism evidence="2 3">
    <name type="scientific">Halarsenatibacter silvermanii</name>
    <dbReference type="NCBI Taxonomy" id="321763"/>
    <lineage>
        <taxon>Bacteria</taxon>
        <taxon>Bacillati</taxon>
        <taxon>Bacillota</taxon>
        <taxon>Clostridia</taxon>
        <taxon>Halanaerobiales</taxon>
        <taxon>Halarsenatibacteraceae</taxon>
        <taxon>Halarsenatibacter</taxon>
    </lineage>
</organism>
<protein>
    <submittedName>
        <fullName evidence="2">Extracellular solute-binding protein</fullName>
    </submittedName>
</protein>
<dbReference type="PANTHER" id="PTHR43649">
    <property type="entry name" value="ARABINOSE-BINDING PROTEIN-RELATED"/>
    <property type="match status" value="1"/>
</dbReference>
<evidence type="ECO:0000256" key="1">
    <source>
        <dbReference type="SAM" id="Coils"/>
    </source>
</evidence>
<name>A0A1G9THU5_9FIRM</name>
<dbReference type="EMBL" id="FNGO01000040">
    <property type="protein sequence ID" value="SDM47336.1"/>
    <property type="molecule type" value="Genomic_DNA"/>
</dbReference>
<keyword evidence="1" id="KW-0175">Coiled coil</keyword>
<dbReference type="SUPFAM" id="SSF53850">
    <property type="entry name" value="Periplasmic binding protein-like II"/>
    <property type="match status" value="1"/>
</dbReference>
<dbReference type="Pfam" id="PF01547">
    <property type="entry name" value="SBP_bac_1"/>
    <property type="match status" value="1"/>
</dbReference>
<dbReference type="STRING" id="321763.SAMN04488692_1405"/>
<proteinExistence type="predicted"/>